<accession>B7GAU5</accession>
<dbReference type="RefSeq" id="XP_002184139.1">
    <property type="nucleotide sequence ID" value="XM_002184103.1"/>
</dbReference>
<dbReference type="PANTHER" id="PTHR14222">
    <property type="entry name" value="CONDENSIN"/>
    <property type="match status" value="1"/>
</dbReference>
<gene>
    <name evidence="9" type="ORF">PHATRDRAFT_49507</name>
</gene>
<feature type="region of interest" description="Disordered" evidence="7">
    <location>
        <begin position="462"/>
        <end position="531"/>
    </location>
</feature>
<dbReference type="eggNOG" id="KOG0413">
    <property type="taxonomic scope" value="Eukaryota"/>
</dbReference>
<dbReference type="GO" id="GO:0007076">
    <property type="term" value="P:mitotic chromosome condensation"/>
    <property type="evidence" value="ECO:0007669"/>
    <property type="project" value="InterPro"/>
</dbReference>
<dbReference type="Proteomes" id="UP000000759">
    <property type="component" value="Chromosome 22"/>
</dbReference>
<sequence>MRMVRDAVHALLARTGHGDENVPLDSMHNVFIDNQGDAMPSSELVLCQRLLKYLKQASPSRQGSSQKTSTSDTNDDTGDEHNEQYCLRTNLRDNAPTTLTIRSVLGNIPSSQITHLTTLLATMLADRVDSDQLLPSTQDVQANQDAMNETACAVTLTATSLTAAQIYAYLLTLPGALGAGLVDVSTLTALSALLRRWRTECCGREHQWNAQNRVEQSTDGDHPTLPGKRRGTQPTRLQIDDMLMASQPVKRSRQGALLTETEECWGEQAQLADNVDASQISLSDNPSDMALSPSQLINVGLQVAQQVACIPRSKEFLSWSQEARDAILDAVTSVLATAAALSTGKNSTNSTSKDLCQSVKVTAVESLEKCLLEHSSDEPTLTDDANDSDQLTRRHESAVAILRGLLPSMIMKDVLPKGEQGKFAAAAIASDTLEGFLERIVEDISVHPHRWPARMSADYRAATRSETRTTPSNSAKDCSLMNTPTTARRSLGESNGGERSNRRSSHGLTPPRLKTPAAAAQNHRGICTSSNGRPRPVISAILGILQRLATDKGLDKASSRTVATDILYRCVRHLPHLERAHFLKFLIRCCYSKISAHRLVACEVIGQALSETWLWSDHVTTEFQISSDPTTPNSVRRQSLSPLVTQSSADMPAALLAALQGRLMDRVPAIRTVAAQSFTLNFRKVSAEHETPSTGARGVSISAMGLAQSFADEAYTIANSLRQRAACDEKATVRRAAVGALVELLIMSNHFPDFSCLLHAEDIDILRELCRDSSMLTRKSSSEALTRLLEHCLSAEASTSLKSTSIVIDLEQAWVSSVLTMVLDSEQGCIGKAMELVDRVLFCPIMRSSDDDAESESLVSVWRMLAAIGAGPGKQGASRSEIEALRVALAKTIEGAPSRPKMLESLLRKIHSVAVSTLDETQHQHDLIGNAIDSRRAGVWSLFEALMGYSKDLSEISQMVKSSNLDLDFLGTSWKRMLEWTRSKDLSKESAALLLGCMRKCLRILSKLATSIDRALVRRTAENLQELLITFSLPPEIVGSAITALAATTISANPESSDKEHRKRCANWIHSVFEACEQEIAACVNETSTVTAPAKLTRILFTLGEVSMIGFHASGDEGSSEMLSSGERQDSTEVSVLRGLKERPNSKLVQLLHAFLPERLPGFSGERTPEELRAHAFTALGKLCLRDDKLAKTSLNILARELYENMNNGSPSVQNNALLVLGDLCVKYTNMVDRFLPVMAACMQSGVTDLATNVLGSSLSSSAMVRKNAVLLLSSLILQDYIKWRGLLFHRFLVASADEDEEVANLSEMIVCGPLITKQPKLFFNHFVESIFVLNRCTAHPIYVAAATMGDSGSGIAVGFEGISLSGEVGRIRRHKMYEMMLAKLTDEDKIGVTARIAKDVLGSALQSGSDLHCACALDIPSSRSTGQESAFNVLSDALVVLSSPMIRVGKTAKEDDDIEDPNVPNASRRVLVAKGKLLSKISRKHLIEIILPILCNLKSILQKNCSRLLKDLMAFLVDVFRRYNTEVKEFLASDPDLLQEIEYDAKQFQKKNQSETPRNVASK</sequence>
<dbReference type="EMBL" id="CM000624">
    <property type="protein sequence ID" value="EEC44317.1"/>
    <property type="molecule type" value="Genomic_DNA"/>
</dbReference>
<dbReference type="PaxDb" id="2850-Phatr49507"/>
<organism evidence="9 10">
    <name type="scientific">Phaeodactylum tricornutum (strain CCAP 1055/1)</name>
    <dbReference type="NCBI Taxonomy" id="556484"/>
    <lineage>
        <taxon>Eukaryota</taxon>
        <taxon>Sar</taxon>
        <taxon>Stramenopiles</taxon>
        <taxon>Ochrophyta</taxon>
        <taxon>Bacillariophyta</taxon>
        <taxon>Bacillariophyceae</taxon>
        <taxon>Bacillariophycidae</taxon>
        <taxon>Naviculales</taxon>
        <taxon>Phaeodactylaceae</taxon>
        <taxon>Phaeodactylum</taxon>
    </lineage>
</organism>
<evidence type="ECO:0000256" key="1">
    <source>
        <dbReference type="ARBA" id="ARBA00004123"/>
    </source>
</evidence>
<dbReference type="InterPro" id="IPR011989">
    <property type="entry name" value="ARM-like"/>
</dbReference>
<dbReference type="GO" id="GO:0005634">
    <property type="term" value="C:nucleus"/>
    <property type="evidence" value="ECO:0007669"/>
    <property type="project" value="UniProtKB-SubCell"/>
</dbReference>
<dbReference type="GeneID" id="7195730"/>
<dbReference type="InterPro" id="IPR016024">
    <property type="entry name" value="ARM-type_fold"/>
</dbReference>
<keyword evidence="2" id="KW-0132">Cell division</keyword>
<comment type="subcellular location">
    <subcellularLocation>
        <location evidence="1">Nucleus</location>
    </subcellularLocation>
</comment>
<evidence type="ECO:0000256" key="4">
    <source>
        <dbReference type="ARBA" id="ARBA00023067"/>
    </source>
</evidence>
<dbReference type="GO" id="GO:0010032">
    <property type="term" value="P:meiotic chromosome condensation"/>
    <property type="evidence" value="ECO:0007669"/>
    <property type="project" value="TreeGrafter"/>
</dbReference>
<feature type="domain" description="Condensin complex subunit 1 C-terminal" evidence="8">
    <location>
        <begin position="1255"/>
        <end position="1336"/>
    </location>
</feature>
<dbReference type="KEGG" id="pti:PHATRDRAFT_49507"/>
<dbReference type="SUPFAM" id="SSF48371">
    <property type="entry name" value="ARM repeat"/>
    <property type="match status" value="1"/>
</dbReference>
<feature type="region of interest" description="Disordered" evidence="7">
    <location>
        <begin position="212"/>
        <end position="234"/>
    </location>
</feature>
<dbReference type="GO" id="GO:0051301">
    <property type="term" value="P:cell division"/>
    <property type="evidence" value="ECO:0007669"/>
    <property type="project" value="UniProtKB-KW"/>
</dbReference>
<dbReference type="STRING" id="556484.B7GAU5"/>
<reference evidence="9 10" key="1">
    <citation type="journal article" date="2008" name="Nature">
        <title>The Phaeodactylum genome reveals the evolutionary history of diatom genomes.</title>
        <authorList>
            <person name="Bowler C."/>
            <person name="Allen A.E."/>
            <person name="Badger J.H."/>
            <person name="Grimwood J."/>
            <person name="Jabbari K."/>
            <person name="Kuo A."/>
            <person name="Maheswari U."/>
            <person name="Martens C."/>
            <person name="Maumus F."/>
            <person name="Otillar R.P."/>
            <person name="Rayko E."/>
            <person name="Salamov A."/>
            <person name="Vandepoele K."/>
            <person name="Beszteri B."/>
            <person name="Gruber A."/>
            <person name="Heijde M."/>
            <person name="Katinka M."/>
            <person name="Mock T."/>
            <person name="Valentin K."/>
            <person name="Verret F."/>
            <person name="Berges J.A."/>
            <person name="Brownlee C."/>
            <person name="Cadoret J.P."/>
            <person name="Chiovitti A."/>
            <person name="Choi C.J."/>
            <person name="Coesel S."/>
            <person name="De Martino A."/>
            <person name="Detter J.C."/>
            <person name="Durkin C."/>
            <person name="Falciatore A."/>
            <person name="Fournet J."/>
            <person name="Haruta M."/>
            <person name="Huysman M.J."/>
            <person name="Jenkins B.D."/>
            <person name="Jiroutova K."/>
            <person name="Jorgensen R.E."/>
            <person name="Joubert Y."/>
            <person name="Kaplan A."/>
            <person name="Kroger N."/>
            <person name="Kroth P.G."/>
            <person name="La Roche J."/>
            <person name="Lindquist E."/>
            <person name="Lommer M."/>
            <person name="Martin-Jezequel V."/>
            <person name="Lopez P.J."/>
            <person name="Lucas S."/>
            <person name="Mangogna M."/>
            <person name="McGinnis K."/>
            <person name="Medlin L.K."/>
            <person name="Montsant A."/>
            <person name="Oudot-Le Secq M.P."/>
            <person name="Napoli C."/>
            <person name="Obornik M."/>
            <person name="Parker M.S."/>
            <person name="Petit J.L."/>
            <person name="Porcel B.M."/>
            <person name="Poulsen N."/>
            <person name="Robison M."/>
            <person name="Rychlewski L."/>
            <person name="Rynearson T.A."/>
            <person name="Schmutz J."/>
            <person name="Shapiro H."/>
            <person name="Siaut M."/>
            <person name="Stanley M."/>
            <person name="Sussman M.R."/>
            <person name="Taylor A.R."/>
            <person name="Vardi A."/>
            <person name="von Dassow P."/>
            <person name="Vyverman W."/>
            <person name="Willis A."/>
            <person name="Wyrwicz L.S."/>
            <person name="Rokhsar D.S."/>
            <person name="Weissenbach J."/>
            <person name="Armbrust E.V."/>
            <person name="Green B.R."/>
            <person name="Van de Peer Y."/>
            <person name="Grigoriev I.V."/>
        </authorList>
    </citation>
    <scope>NUCLEOTIDE SEQUENCE [LARGE SCALE GENOMIC DNA]</scope>
    <source>
        <strain evidence="9 10">CCAP 1055/1</strain>
    </source>
</reference>
<keyword evidence="3" id="KW-0498">Mitosis</keyword>
<dbReference type="InParanoid" id="B7GAU5"/>
<dbReference type="HOGENOM" id="CLU_241463_0_0_1"/>
<proteinExistence type="predicted"/>
<keyword evidence="10" id="KW-1185">Reference proteome</keyword>
<evidence type="ECO:0000256" key="3">
    <source>
        <dbReference type="ARBA" id="ARBA00022776"/>
    </source>
</evidence>
<evidence type="ECO:0000313" key="9">
    <source>
        <dbReference type="EMBL" id="EEC44317.1"/>
    </source>
</evidence>
<evidence type="ECO:0000256" key="2">
    <source>
        <dbReference type="ARBA" id="ARBA00022618"/>
    </source>
</evidence>
<evidence type="ECO:0000313" key="10">
    <source>
        <dbReference type="Proteomes" id="UP000000759"/>
    </source>
</evidence>
<evidence type="ECO:0000256" key="7">
    <source>
        <dbReference type="SAM" id="MobiDB-lite"/>
    </source>
</evidence>
<dbReference type="GO" id="GO:0000796">
    <property type="term" value="C:condensin complex"/>
    <property type="evidence" value="ECO:0007669"/>
    <property type="project" value="TreeGrafter"/>
</dbReference>
<dbReference type="OrthoDB" id="10263978at2759"/>
<protein>
    <recommendedName>
        <fullName evidence="8">Condensin complex subunit 1 C-terminal domain-containing protein</fullName>
    </recommendedName>
</protein>
<reference evidence="10" key="2">
    <citation type="submission" date="2008-08" db="EMBL/GenBank/DDBJ databases">
        <authorList>
            <consortium name="Diatom Consortium"/>
            <person name="Grigoriev I."/>
            <person name="Grimwood J."/>
            <person name="Kuo A."/>
            <person name="Otillar R.P."/>
            <person name="Salamov A."/>
            <person name="Detter J.C."/>
            <person name="Lindquist E."/>
            <person name="Shapiro H."/>
            <person name="Lucas S."/>
            <person name="Glavina del Rio T."/>
            <person name="Pitluck S."/>
            <person name="Rokhsar D."/>
            <person name="Bowler C."/>
        </authorList>
    </citation>
    <scope>GENOME REANNOTATION</scope>
    <source>
        <strain evidence="10">CCAP 1055/1</strain>
    </source>
</reference>
<dbReference type="InterPro" id="IPR026971">
    <property type="entry name" value="CND1/NCAPD3"/>
</dbReference>
<dbReference type="Pfam" id="PF12717">
    <property type="entry name" value="Cnd1"/>
    <property type="match status" value="1"/>
</dbReference>
<keyword evidence="5" id="KW-0539">Nucleus</keyword>
<evidence type="ECO:0000256" key="6">
    <source>
        <dbReference type="ARBA" id="ARBA00023306"/>
    </source>
</evidence>
<evidence type="ECO:0000256" key="5">
    <source>
        <dbReference type="ARBA" id="ARBA00023242"/>
    </source>
</evidence>
<dbReference type="InterPro" id="IPR032682">
    <property type="entry name" value="Cnd1_C"/>
</dbReference>
<keyword evidence="4" id="KW-0226">DNA condensation</keyword>
<feature type="compositionally biased region" description="Polar residues" evidence="7">
    <location>
        <begin position="468"/>
        <end position="488"/>
    </location>
</feature>
<dbReference type="GO" id="GO:0000779">
    <property type="term" value="C:condensed chromosome, centromeric region"/>
    <property type="evidence" value="ECO:0007669"/>
    <property type="project" value="TreeGrafter"/>
</dbReference>
<feature type="region of interest" description="Disordered" evidence="7">
    <location>
        <begin position="57"/>
        <end position="81"/>
    </location>
</feature>
<evidence type="ECO:0000259" key="8">
    <source>
        <dbReference type="Pfam" id="PF12717"/>
    </source>
</evidence>
<dbReference type="PANTHER" id="PTHR14222:SF1">
    <property type="entry name" value="CONDENSIN-2 COMPLEX SUBUNIT D3"/>
    <property type="match status" value="1"/>
</dbReference>
<name>B7GAU5_PHATC</name>
<dbReference type="GO" id="GO:0042393">
    <property type="term" value="F:histone binding"/>
    <property type="evidence" value="ECO:0007669"/>
    <property type="project" value="TreeGrafter"/>
</dbReference>
<keyword evidence="6" id="KW-0131">Cell cycle</keyword>
<dbReference type="Gene3D" id="1.25.10.10">
    <property type="entry name" value="Leucine-rich Repeat Variant"/>
    <property type="match status" value="1"/>
</dbReference>
<dbReference type="OMA" id="YIKWRGL"/>